<evidence type="ECO:0000313" key="6">
    <source>
        <dbReference type="EMBL" id="MQY44193.1"/>
    </source>
</evidence>
<dbReference type="PANTHER" id="PTHR23535">
    <property type="entry name" value="SUGAR EFFLUX TRANSPORTER A-RELATED"/>
    <property type="match status" value="1"/>
</dbReference>
<evidence type="ECO:0000256" key="4">
    <source>
        <dbReference type="ARBA" id="ARBA00022597"/>
    </source>
</evidence>
<name>A0A844ASV0_9RHOB</name>
<evidence type="ECO:0000313" key="7">
    <source>
        <dbReference type="Proteomes" id="UP000436694"/>
    </source>
</evidence>
<feature type="transmembrane region" description="Helical" evidence="5">
    <location>
        <begin position="246"/>
        <end position="267"/>
    </location>
</feature>
<dbReference type="GO" id="GO:0055085">
    <property type="term" value="P:transmembrane transport"/>
    <property type="evidence" value="ECO:0007669"/>
    <property type="project" value="TreeGrafter"/>
</dbReference>
<keyword evidence="4" id="KW-0762">Sugar transport</keyword>
<dbReference type="Proteomes" id="UP000436694">
    <property type="component" value="Unassembled WGS sequence"/>
</dbReference>
<organism evidence="6 7">
    <name type="scientific">Tritonibacter aquimaris</name>
    <dbReference type="NCBI Taxonomy" id="2663379"/>
    <lineage>
        <taxon>Bacteria</taxon>
        <taxon>Pseudomonadati</taxon>
        <taxon>Pseudomonadota</taxon>
        <taxon>Alphaproteobacteria</taxon>
        <taxon>Rhodobacterales</taxon>
        <taxon>Paracoccaceae</taxon>
        <taxon>Tritonibacter</taxon>
    </lineage>
</organism>
<feature type="transmembrane region" description="Helical" evidence="5">
    <location>
        <begin position="208"/>
        <end position="234"/>
    </location>
</feature>
<dbReference type="GO" id="GO:0005886">
    <property type="term" value="C:plasma membrane"/>
    <property type="evidence" value="ECO:0007669"/>
    <property type="project" value="UniProtKB-SubCell"/>
</dbReference>
<keyword evidence="5" id="KW-0812">Transmembrane</keyword>
<feature type="transmembrane region" description="Helical" evidence="5">
    <location>
        <begin position="274"/>
        <end position="292"/>
    </location>
</feature>
<evidence type="ECO:0000256" key="5">
    <source>
        <dbReference type="SAM" id="Phobius"/>
    </source>
</evidence>
<feature type="transmembrane region" description="Helical" evidence="5">
    <location>
        <begin position="359"/>
        <end position="379"/>
    </location>
</feature>
<feature type="transmembrane region" description="Helical" evidence="5">
    <location>
        <begin position="41"/>
        <end position="62"/>
    </location>
</feature>
<keyword evidence="3" id="KW-1003">Cell membrane</keyword>
<sequence>MPRASHQHTTVLFFLLLFCGTLCSAMIIPFMGFFLVDGLGYAPWIISAYSAPAVAITVFTNRRFARHIDRGGRIFPLIGLAAAGYLCAATTLYLFPTLWAALSFGILGFGLSSSAVSTMFSLGGNLAQQQNIMRSRFNAYMRATTSTAWMIGPALTFVLADMVSLNAVFATGAATCAIWLLLWWFTLPRTITAPAEPKAAASADSLPLILAACFIFCLSSAHSLTFSALPLFYVQEVGLPGFAPGLAFSIKTAVEVGAIFSTPALIARFGLRPALIATTALAVVTIQLLAAVETLPQMFFAAALEGLYYGLYASLGISFIQSFATDRPAAATALYWNTLMISGLLAGPVVGMVAQSHSFTAVLQLASGVALFALGVLLINRRRQLA</sequence>
<gene>
    <name evidence="6" type="ORF">GG681_16220</name>
</gene>
<keyword evidence="5" id="KW-0472">Membrane</keyword>
<feature type="transmembrane region" description="Helical" evidence="5">
    <location>
        <begin position="332"/>
        <end position="353"/>
    </location>
</feature>
<feature type="transmembrane region" description="Helical" evidence="5">
    <location>
        <begin position="139"/>
        <end position="160"/>
    </location>
</feature>
<reference evidence="6 7" key="1">
    <citation type="submission" date="2019-10" db="EMBL/GenBank/DDBJ databases">
        <title>Epibacterium sp. nov., isolated from seawater.</title>
        <authorList>
            <person name="Zhang X."/>
            <person name="Li N."/>
        </authorList>
    </citation>
    <scope>NUCLEOTIDE SEQUENCE [LARGE SCALE GENOMIC DNA]</scope>
    <source>
        <strain evidence="6 7">SM1969</strain>
    </source>
</reference>
<evidence type="ECO:0000256" key="2">
    <source>
        <dbReference type="ARBA" id="ARBA00022448"/>
    </source>
</evidence>
<feature type="transmembrane region" description="Helical" evidence="5">
    <location>
        <begin position="298"/>
        <end position="320"/>
    </location>
</feature>
<proteinExistence type="predicted"/>
<dbReference type="InterPro" id="IPR036259">
    <property type="entry name" value="MFS_trans_sf"/>
</dbReference>
<dbReference type="Gene3D" id="1.20.1250.20">
    <property type="entry name" value="MFS general substrate transporter like domains"/>
    <property type="match status" value="2"/>
</dbReference>
<keyword evidence="5" id="KW-1133">Transmembrane helix</keyword>
<protein>
    <submittedName>
        <fullName evidence="6">MFS transporter</fullName>
    </submittedName>
</protein>
<dbReference type="RefSeq" id="WP_153549090.1">
    <property type="nucleotide sequence ID" value="NZ_WIXK01000012.1"/>
</dbReference>
<evidence type="ECO:0000256" key="3">
    <source>
        <dbReference type="ARBA" id="ARBA00022475"/>
    </source>
</evidence>
<feature type="transmembrane region" description="Helical" evidence="5">
    <location>
        <begin position="166"/>
        <end position="187"/>
    </location>
</feature>
<dbReference type="SUPFAM" id="SSF103473">
    <property type="entry name" value="MFS general substrate transporter"/>
    <property type="match status" value="2"/>
</dbReference>
<feature type="transmembrane region" description="Helical" evidence="5">
    <location>
        <begin position="74"/>
        <end position="95"/>
    </location>
</feature>
<keyword evidence="7" id="KW-1185">Reference proteome</keyword>
<accession>A0A844ASV0</accession>
<evidence type="ECO:0000256" key="1">
    <source>
        <dbReference type="ARBA" id="ARBA00004651"/>
    </source>
</evidence>
<comment type="subcellular location">
    <subcellularLocation>
        <location evidence="1">Cell membrane</location>
        <topology evidence="1">Multi-pass membrane protein</topology>
    </subcellularLocation>
</comment>
<dbReference type="PANTHER" id="PTHR23535:SF2">
    <property type="entry name" value="SUGAR EFFLUX TRANSPORTER A-RELATED"/>
    <property type="match status" value="1"/>
</dbReference>
<feature type="transmembrane region" description="Helical" evidence="5">
    <location>
        <begin position="12"/>
        <end position="35"/>
    </location>
</feature>
<dbReference type="EMBL" id="WIXK01000012">
    <property type="protein sequence ID" value="MQY44193.1"/>
    <property type="molecule type" value="Genomic_DNA"/>
</dbReference>
<comment type="caution">
    <text evidence="6">The sequence shown here is derived from an EMBL/GenBank/DDBJ whole genome shotgun (WGS) entry which is preliminary data.</text>
</comment>
<keyword evidence="2" id="KW-0813">Transport</keyword>
<feature type="transmembrane region" description="Helical" evidence="5">
    <location>
        <begin position="101"/>
        <end position="127"/>
    </location>
</feature>
<dbReference type="AlphaFoldDB" id="A0A844ASV0"/>